<dbReference type="EMBL" id="VOIH02000009">
    <property type="protein sequence ID" value="KAF3437807.1"/>
    <property type="molecule type" value="Genomic_DNA"/>
</dbReference>
<name>A0A8K0DUM7_9ROSA</name>
<dbReference type="AlphaFoldDB" id="A0A8K0DUM7"/>
<dbReference type="InterPro" id="IPR001509">
    <property type="entry name" value="Epimerase_deHydtase"/>
</dbReference>
<feature type="domain" description="NAD-dependent epimerase/dehydratase" evidence="4">
    <location>
        <begin position="8"/>
        <end position="243"/>
    </location>
</feature>
<comment type="caution">
    <text evidence="5">The sequence shown here is derived from an EMBL/GenBank/DDBJ whole genome shotgun (WGS) entry which is preliminary data.</text>
</comment>
<dbReference type="GO" id="GO:0016616">
    <property type="term" value="F:oxidoreductase activity, acting on the CH-OH group of donors, NAD or NADP as acceptor"/>
    <property type="evidence" value="ECO:0007669"/>
    <property type="project" value="TreeGrafter"/>
</dbReference>
<dbReference type="SUPFAM" id="SSF51735">
    <property type="entry name" value="NAD(P)-binding Rossmann-fold domains"/>
    <property type="match status" value="1"/>
</dbReference>
<dbReference type="InterPro" id="IPR036291">
    <property type="entry name" value="NAD(P)-bd_dom_sf"/>
</dbReference>
<keyword evidence="6" id="KW-1185">Reference proteome</keyword>
<protein>
    <recommendedName>
        <fullName evidence="4">NAD-dependent epimerase/dehydratase domain-containing protein</fullName>
    </recommendedName>
</protein>
<evidence type="ECO:0000256" key="3">
    <source>
        <dbReference type="ARBA" id="ARBA00023445"/>
    </source>
</evidence>
<gene>
    <name evidence="5" type="ORF">FNV43_RR20563</name>
</gene>
<accession>A0A8K0DUM7</accession>
<evidence type="ECO:0000259" key="4">
    <source>
        <dbReference type="Pfam" id="PF01370"/>
    </source>
</evidence>
<keyword evidence="2" id="KW-0560">Oxidoreductase</keyword>
<dbReference type="OrthoDB" id="2735536at2759"/>
<sequence>MSGVEKVVCVTGASGYIASWLVKLLLQRGYTVKASVRDPNDPKKTEHLLSLDGAKERLKLFKANLLEEGDFDALVDGCEGVFHTASPVFFKATDPQAELIDPAVKGTLNVLRSCVKVLSVKRVIVTSSMASVIFNGKPLGPDVVVDETWSSDLAFCKELKLWYMVAKTLAEEAAWRFAKENGIDLVTLHPGLVIGPLLQPTLNFSAEAILENVTGAQTFPNVVHRFVDVKDVAHAHIQAFEVASASGRYCLVGRVAHLAEALKILKELYPALRIPEKCEVDDKPLWPNYQVSKERAKCLGVNFIPLEVSLRDTIESLKEKGFLNI</sequence>
<organism evidence="5 6">
    <name type="scientific">Rhamnella rubrinervis</name>
    <dbReference type="NCBI Taxonomy" id="2594499"/>
    <lineage>
        <taxon>Eukaryota</taxon>
        <taxon>Viridiplantae</taxon>
        <taxon>Streptophyta</taxon>
        <taxon>Embryophyta</taxon>
        <taxon>Tracheophyta</taxon>
        <taxon>Spermatophyta</taxon>
        <taxon>Magnoliopsida</taxon>
        <taxon>eudicotyledons</taxon>
        <taxon>Gunneridae</taxon>
        <taxon>Pentapetalae</taxon>
        <taxon>rosids</taxon>
        <taxon>fabids</taxon>
        <taxon>Rosales</taxon>
        <taxon>Rhamnaceae</taxon>
        <taxon>rhamnoid group</taxon>
        <taxon>Rhamneae</taxon>
        <taxon>Rhamnella</taxon>
    </lineage>
</organism>
<dbReference type="FunFam" id="3.40.50.720:FF:000085">
    <property type="entry name" value="Dihydroflavonol reductase"/>
    <property type="match status" value="1"/>
</dbReference>
<dbReference type="InterPro" id="IPR050425">
    <property type="entry name" value="NAD(P)_dehydrat-like"/>
</dbReference>
<proteinExistence type="inferred from homology"/>
<evidence type="ECO:0000313" key="6">
    <source>
        <dbReference type="Proteomes" id="UP000796880"/>
    </source>
</evidence>
<dbReference type="CDD" id="cd08958">
    <property type="entry name" value="FR_SDR_e"/>
    <property type="match status" value="1"/>
</dbReference>
<dbReference type="PANTHER" id="PTHR10366">
    <property type="entry name" value="NAD DEPENDENT EPIMERASE/DEHYDRATASE"/>
    <property type="match status" value="1"/>
</dbReference>
<reference evidence="5" key="1">
    <citation type="submission" date="2020-03" db="EMBL/GenBank/DDBJ databases">
        <title>A high-quality chromosome-level genome assembly of a woody plant with both climbing and erect habits, Rhamnella rubrinervis.</title>
        <authorList>
            <person name="Lu Z."/>
            <person name="Yang Y."/>
            <person name="Zhu X."/>
            <person name="Sun Y."/>
        </authorList>
    </citation>
    <scope>NUCLEOTIDE SEQUENCE</scope>
    <source>
        <strain evidence="5">BYM</strain>
        <tissue evidence="5">Leaf</tissue>
    </source>
</reference>
<dbReference type="Gene3D" id="3.40.50.720">
    <property type="entry name" value="NAD(P)-binding Rossmann-like Domain"/>
    <property type="match status" value="1"/>
</dbReference>
<keyword evidence="1" id="KW-0521">NADP</keyword>
<evidence type="ECO:0000313" key="5">
    <source>
        <dbReference type="EMBL" id="KAF3437807.1"/>
    </source>
</evidence>
<dbReference type="Proteomes" id="UP000796880">
    <property type="component" value="Unassembled WGS sequence"/>
</dbReference>
<dbReference type="PANTHER" id="PTHR10366:SF852">
    <property type="entry name" value="CINNAMOYL-COA REDUCTASE CAD2"/>
    <property type="match status" value="1"/>
</dbReference>
<evidence type="ECO:0000256" key="1">
    <source>
        <dbReference type="ARBA" id="ARBA00022857"/>
    </source>
</evidence>
<evidence type="ECO:0000256" key="2">
    <source>
        <dbReference type="ARBA" id="ARBA00023002"/>
    </source>
</evidence>
<dbReference type="Pfam" id="PF01370">
    <property type="entry name" value="Epimerase"/>
    <property type="match status" value="1"/>
</dbReference>
<comment type="similarity">
    <text evidence="3">Belongs to the NAD(P)-dependent epimerase/dehydratase family. Dihydroflavonol-4-reductase subfamily.</text>
</comment>